<reference evidence="1" key="1">
    <citation type="submission" date="2022-08" db="UniProtKB">
        <authorList>
            <consortium name="EnsemblMetazoa"/>
        </authorList>
    </citation>
    <scope>IDENTIFICATION</scope>
    <source>
        <strain evidence="1">Dongola</strain>
    </source>
</reference>
<dbReference type="AlphaFoldDB" id="A0A182IGZ0"/>
<evidence type="ECO:0000313" key="1">
    <source>
        <dbReference type="EnsemblMetazoa" id="AARA014725-PA"/>
    </source>
</evidence>
<organism evidence="1 2">
    <name type="scientific">Anopheles arabiensis</name>
    <name type="common">Mosquito</name>
    <dbReference type="NCBI Taxonomy" id="7173"/>
    <lineage>
        <taxon>Eukaryota</taxon>
        <taxon>Metazoa</taxon>
        <taxon>Ecdysozoa</taxon>
        <taxon>Arthropoda</taxon>
        <taxon>Hexapoda</taxon>
        <taxon>Insecta</taxon>
        <taxon>Pterygota</taxon>
        <taxon>Neoptera</taxon>
        <taxon>Endopterygota</taxon>
        <taxon>Diptera</taxon>
        <taxon>Nematocera</taxon>
        <taxon>Culicoidea</taxon>
        <taxon>Culicidae</taxon>
        <taxon>Anophelinae</taxon>
        <taxon>Anopheles</taxon>
    </lineage>
</organism>
<accession>A0A182IGZ0</accession>
<dbReference type="VEuPathDB" id="VectorBase:AARA014725"/>
<keyword evidence="2" id="KW-1185">Reference proteome</keyword>
<name>A0A182IGZ0_ANOAR</name>
<dbReference type="EnsemblMetazoa" id="AARA014725-RA">
    <property type="protein sequence ID" value="AARA014725-PA"/>
    <property type="gene ID" value="AARA014725"/>
</dbReference>
<proteinExistence type="predicted"/>
<dbReference type="Proteomes" id="UP000075840">
    <property type="component" value="Unassembled WGS sequence"/>
</dbReference>
<protein>
    <submittedName>
        <fullName evidence="1">Uncharacterized protein</fullName>
    </submittedName>
</protein>
<evidence type="ECO:0000313" key="2">
    <source>
        <dbReference type="Proteomes" id="UP000075840"/>
    </source>
</evidence>
<dbReference type="EMBL" id="APCN01002330">
    <property type="status" value="NOT_ANNOTATED_CDS"/>
    <property type="molecule type" value="Genomic_DNA"/>
</dbReference>
<sequence>MLCREPLLRSYRAPQLQLVLRQTRNKWKAIIKSQTYTCCNAASLRD</sequence>